<organism evidence="1 2">
    <name type="scientific">Caerostris extrusa</name>
    <name type="common">Bark spider</name>
    <name type="synonym">Caerostris bankana</name>
    <dbReference type="NCBI Taxonomy" id="172846"/>
    <lineage>
        <taxon>Eukaryota</taxon>
        <taxon>Metazoa</taxon>
        <taxon>Ecdysozoa</taxon>
        <taxon>Arthropoda</taxon>
        <taxon>Chelicerata</taxon>
        <taxon>Arachnida</taxon>
        <taxon>Araneae</taxon>
        <taxon>Araneomorphae</taxon>
        <taxon>Entelegynae</taxon>
        <taxon>Araneoidea</taxon>
        <taxon>Araneidae</taxon>
        <taxon>Caerostris</taxon>
    </lineage>
</organism>
<sequence>MVALSRVRDATFSKHVSVQRRDIPIGRVSSGRGRLVLWWFATIPVQICWPQTFSEPDIADLPFGTDELVTVGPTNLCGGRTTCDVGSGKRQGGGIRPPLLTKVTGEVVDVHAAAGGTSTQVSATTAVGRGFGFPYRDS</sequence>
<accession>A0AAV4U7J0</accession>
<evidence type="ECO:0000313" key="1">
    <source>
        <dbReference type="EMBL" id="GIY53702.1"/>
    </source>
</evidence>
<dbReference type="EMBL" id="BPLR01012393">
    <property type="protein sequence ID" value="GIY53702.1"/>
    <property type="molecule type" value="Genomic_DNA"/>
</dbReference>
<protein>
    <submittedName>
        <fullName evidence="1">Uncharacterized protein</fullName>
    </submittedName>
</protein>
<proteinExistence type="predicted"/>
<name>A0AAV4U7J0_CAEEX</name>
<evidence type="ECO:0000313" key="2">
    <source>
        <dbReference type="Proteomes" id="UP001054945"/>
    </source>
</evidence>
<dbReference type="Proteomes" id="UP001054945">
    <property type="component" value="Unassembled WGS sequence"/>
</dbReference>
<keyword evidence="2" id="KW-1185">Reference proteome</keyword>
<reference evidence="1 2" key="1">
    <citation type="submission" date="2021-06" db="EMBL/GenBank/DDBJ databases">
        <title>Caerostris extrusa draft genome.</title>
        <authorList>
            <person name="Kono N."/>
            <person name="Arakawa K."/>
        </authorList>
    </citation>
    <scope>NUCLEOTIDE SEQUENCE [LARGE SCALE GENOMIC DNA]</scope>
</reference>
<gene>
    <name evidence="1" type="ORF">CEXT_414491</name>
</gene>
<comment type="caution">
    <text evidence="1">The sequence shown here is derived from an EMBL/GenBank/DDBJ whole genome shotgun (WGS) entry which is preliminary data.</text>
</comment>
<dbReference type="AlphaFoldDB" id="A0AAV4U7J0"/>